<feature type="site" description="Important for substrate specificity" evidence="4">
    <location>
        <position position="158"/>
    </location>
</feature>
<feature type="site" description="Important for substrate specificity" evidence="4">
    <location>
        <position position="17"/>
    </location>
</feature>
<name>A0ABT7WH98_9FLAO</name>
<keyword evidence="4" id="KW-0963">Cytoplasm</keyword>
<evidence type="ECO:0000313" key="5">
    <source>
        <dbReference type="EMBL" id="MDM9632184.1"/>
    </source>
</evidence>
<dbReference type="EC" id="3.6.1.9" evidence="4"/>
<sequence>MEKVPFSRLILGSASPRRKSLLKSIGFAFDVVTADIEEVFPMHLEREKITDYLAIQKAWALKRHLDSDTLILTADTIVWFDGAVMEKPGHREEAERTLKALSGNWHEVITSVCFTTEKTQFLKHAITRVKFAPLTDQMIQTYIGSGQPMDKAGAYGIQEWIGLVGVERIDGSYTNVVGLPTQLVYKTLSTMAGSAI</sequence>
<keyword evidence="3 4" id="KW-0546">Nucleotide metabolism</keyword>
<evidence type="ECO:0000256" key="4">
    <source>
        <dbReference type="HAMAP-Rule" id="MF_00528"/>
    </source>
</evidence>
<comment type="catalytic activity">
    <reaction evidence="4">
        <text>dTTP + H2O = dTMP + diphosphate + H(+)</text>
        <dbReference type="Rhea" id="RHEA:28534"/>
        <dbReference type="ChEBI" id="CHEBI:15377"/>
        <dbReference type="ChEBI" id="CHEBI:15378"/>
        <dbReference type="ChEBI" id="CHEBI:33019"/>
        <dbReference type="ChEBI" id="CHEBI:37568"/>
        <dbReference type="ChEBI" id="CHEBI:63528"/>
        <dbReference type="EC" id="3.6.1.9"/>
    </reaction>
</comment>
<comment type="similarity">
    <text evidence="4">Belongs to the Maf family. YhdE subfamily.</text>
</comment>
<evidence type="ECO:0000313" key="6">
    <source>
        <dbReference type="Proteomes" id="UP001174839"/>
    </source>
</evidence>
<dbReference type="RefSeq" id="WP_289725549.1">
    <property type="nucleotide sequence ID" value="NZ_JAUDUY010000006.1"/>
</dbReference>
<gene>
    <name evidence="5" type="ORF">QU605_11920</name>
</gene>
<organism evidence="5 6">
    <name type="scientific">Robiginitalea aurantiaca</name>
    <dbReference type="NCBI Taxonomy" id="3056915"/>
    <lineage>
        <taxon>Bacteria</taxon>
        <taxon>Pseudomonadati</taxon>
        <taxon>Bacteroidota</taxon>
        <taxon>Flavobacteriia</taxon>
        <taxon>Flavobacteriales</taxon>
        <taxon>Flavobacteriaceae</taxon>
        <taxon>Robiginitalea</taxon>
    </lineage>
</organism>
<dbReference type="InterPro" id="IPR029001">
    <property type="entry name" value="ITPase-like_fam"/>
</dbReference>
<dbReference type="Proteomes" id="UP001174839">
    <property type="component" value="Unassembled WGS sequence"/>
</dbReference>
<dbReference type="PIRSF" id="PIRSF006305">
    <property type="entry name" value="Maf"/>
    <property type="match status" value="1"/>
</dbReference>
<dbReference type="SUPFAM" id="SSF52972">
    <property type="entry name" value="ITPase-like"/>
    <property type="match status" value="1"/>
</dbReference>
<comment type="cofactor">
    <cofactor evidence="1 4">
        <name>a divalent metal cation</name>
        <dbReference type="ChEBI" id="CHEBI:60240"/>
    </cofactor>
</comment>
<dbReference type="CDD" id="cd00555">
    <property type="entry name" value="Maf"/>
    <property type="match status" value="1"/>
</dbReference>
<dbReference type="PANTHER" id="PTHR43213:SF5">
    <property type="entry name" value="BIFUNCTIONAL DTTP_UTP PYROPHOSPHATASE_METHYLTRANSFERASE PROTEIN-RELATED"/>
    <property type="match status" value="1"/>
</dbReference>
<dbReference type="EMBL" id="JAUDUY010000006">
    <property type="protein sequence ID" value="MDM9632184.1"/>
    <property type="molecule type" value="Genomic_DNA"/>
</dbReference>
<dbReference type="PANTHER" id="PTHR43213">
    <property type="entry name" value="BIFUNCTIONAL DTTP/UTP PYROPHOSPHATASE/METHYLTRANSFERASE PROTEIN-RELATED"/>
    <property type="match status" value="1"/>
</dbReference>
<dbReference type="Pfam" id="PF02545">
    <property type="entry name" value="Maf"/>
    <property type="match status" value="1"/>
</dbReference>
<protein>
    <recommendedName>
        <fullName evidence="4">dTTP/UTP pyrophosphatase</fullName>
        <shortName evidence="4">dTTPase/UTPase</shortName>
        <ecNumber evidence="4">3.6.1.9</ecNumber>
    </recommendedName>
    <alternativeName>
        <fullName evidence="4">Nucleoside triphosphate pyrophosphatase</fullName>
    </alternativeName>
    <alternativeName>
        <fullName evidence="4">Nucleotide pyrophosphatase</fullName>
        <shortName evidence="4">Nucleotide PPase</shortName>
    </alternativeName>
</protein>
<keyword evidence="2 4" id="KW-0378">Hydrolase</keyword>
<reference evidence="5" key="1">
    <citation type="submission" date="2023-06" db="EMBL/GenBank/DDBJ databases">
        <title>Robiginitalea aurantiacus sp. nov. and Algoriphagus sediminis sp. nov., isolated from coastal sediment.</title>
        <authorList>
            <person name="Zhou Z.Y."/>
            <person name="An J."/>
            <person name="Jia Y.W."/>
            <person name="Du Z.J."/>
        </authorList>
    </citation>
    <scope>NUCLEOTIDE SEQUENCE</scope>
    <source>
        <strain evidence="5">M39</strain>
    </source>
</reference>
<dbReference type="HAMAP" id="MF_00528">
    <property type="entry name" value="Maf"/>
    <property type="match status" value="1"/>
</dbReference>
<feature type="site" description="Important for substrate specificity" evidence="4">
    <location>
        <position position="76"/>
    </location>
</feature>
<dbReference type="Gene3D" id="3.90.950.10">
    <property type="match status" value="1"/>
</dbReference>
<comment type="caution">
    <text evidence="4">Lacks conserved residue(s) required for the propagation of feature annotation.</text>
</comment>
<accession>A0ABT7WH98</accession>
<comment type="caution">
    <text evidence="5">The sequence shown here is derived from an EMBL/GenBank/DDBJ whole genome shotgun (WGS) entry which is preliminary data.</text>
</comment>
<evidence type="ECO:0000256" key="1">
    <source>
        <dbReference type="ARBA" id="ARBA00001968"/>
    </source>
</evidence>
<keyword evidence="6" id="KW-1185">Reference proteome</keyword>
<feature type="active site" description="Proton acceptor" evidence="4">
    <location>
        <position position="75"/>
    </location>
</feature>
<proteinExistence type="inferred from homology"/>
<comment type="function">
    <text evidence="4">Nucleoside triphosphate pyrophosphatase that hydrolyzes dTTP and UTP. May have a dual role in cell division arrest and in preventing the incorporation of modified nucleotides into cellular nucleic acids.</text>
</comment>
<comment type="subcellular location">
    <subcellularLocation>
        <location evidence="4">Cytoplasm</location>
    </subcellularLocation>
</comment>
<dbReference type="NCBIfam" id="TIGR00172">
    <property type="entry name" value="maf"/>
    <property type="match status" value="1"/>
</dbReference>
<evidence type="ECO:0000256" key="3">
    <source>
        <dbReference type="ARBA" id="ARBA00023080"/>
    </source>
</evidence>
<dbReference type="InterPro" id="IPR003697">
    <property type="entry name" value="Maf-like"/>
</dbReference>
<evidence type="ECO:0000256" key="2">
    <source>
        <dbReference type="ARBA" id="ARBA00022801"/>
    </source>
</evidence>
<comment type="catalytic activity">
    <reaction evidence="4">
        <text>UTP + H2O = UMP + diphosphate + H(+)</text>
        <dbReference type="Rhea" id="RHEA:29395"/>
        <dbReference type="ChEBI" id="CHEBI:15377"/>
        <dbReference type="ChEBI" id="CHEBI:15378"/>
        <dbReference type="ChEBI" id="CHEBI:33019"/>
        <dbReference type="ChEBI" id="CHEBI:46398"/>
        <dbReference type="ChEBI" id="CHEBI:57865"/>
        <dbReference type="EC" id="3.6.1.9"/>
    </reaction>
</comment>